<dbReference type="InterPro" id="IPR019775">
    <property type="entry name" value="WD40_repeat_CS"/>
</dbReference>
<sequence>MNGIYSSGALLPFATHLRGGVQFTRSTPQYHDPNHNEDGDSPSAYDERCMGQISSAAFYSPSTQHTTSSDMNDAQYSNYNKYLGRELGVGGNVHSYDGVRDSLDIFHSSTGTPSATASPGRGWVATVTTSPDEYHDPITPRHAFHQEGHSMLEPTPGMNSQGDTVSTPRCATPTGQSSHESSSAMFSSPPQLRYHPARFQSSPPQSSPQRHDDAGNTWSTPFKERYWREPGHGGITVPSTPDVAAGSPPPAMSATPFGTPVRRLGNTLSPVIGSGQSPQSTPVRGTSAMAASTSVAMQSLKTPGGVHRTIPPVHRKQKSLNASRVLDGSGLVHDPLSQPISFGGSSQLFAALQTTVFQWNPTGVFTLVNAASIVTAVAASHQGSCVHQYAAVGLETGLLHLFKLDSEGGATAQVVDNQFTKRIAAMAIFDDTLYVADEEGILVIMDLAAKFAPPCPRPERGLENTIDNSSPPPARKRRTSTASTRRSTTDAPMDSPIAVPSTPFEGGTSPLPVHLPPSTSRNLNERVDFGCRVHTIEITDDGNHIAVGCQKGLFVLHRTHLAPELLDGSAPVYHVAWASAELLGMGVLVYVRGRKGSVIVIRSLSSGIHLEHNTYWEVFSLRCCRNSPECIVSHGERLDQNGRPMAQPVHVNRDGDDEPPVDEHLVMYDLQGMRLRKTTRLTGHRCPVHCMVLDPTGDVLVTASMDNSIRFWELQVPAEGHLASRGVSPRALFPPHVFPTSGPLRPLFEKFRYRDEEEDSGDQLR</sequence>
<dbReference type="VEuPathDB" id="TriTrypDB:BSAL_92295"/>
<keyword evidence="2" id="KW-0677">Repeat</keyword>
<dbReference type="GO" id="GO:0031145">
    <property type="term" value="P:anaphase-promoting complex-dependent catabolic process"/>
    <property type="evidence" value="ECO:0007669"/>
    <property type="project" value="TreeGrafter"/>
</dbReference>
<gene>
    <name evidence="6" type="ORF">BSAL_92305</name>
</gene>
<dbReference type="SUPFAM" id="SSF50978">
    <property type="entry name" value="WD40 repeat-like"/>
    <property type="match status" value="1"/>
</dbReference>
<dbReference type="GO" id="GO:0005680">
    <property type="term" value="C:anaphase-promoting complex"/>
    <property type="evidence" value="ECO:0007669"/>
    <property type="project" value="TreeGrafter"/>
</dbReference>
<dbReference type="InterPro" id="IPR036322">
    <property type="entry name" value="WD40_repeat_dom_sf"/>
</dbReference>
<evidence type="ECO:0000256" key="1">
    <source>
        <dbReference type="ARBA" id="ARBA00022574"/>
    </source>
</evidence>
<dbReference type="AlphaFoldDB" id="A0A0S4J9Y3"/>
<reference evidence="7" key="1">
    <citation type="submission" date="2015-09" db="EMBL/GenBank/DDBJ databases">
        <authorList>
            <consortium name="Pathogen Informatics"/>
        </authorList>
    </citation>
    <scope>NUCLEOTIDE SEQUENCE [LARGE SCALE GENOMIC DNA]</scope>
    <source>
        <strain evidence="7">Lake Konstanz</strain>
    </source>
</reference>
<feature type="region of interest" description="Disordered" evidence="5">
    <location>
        <begin position="24"/>
        <end position="43"/>
    </location>
</feature>
<dbReference type="PROSITE" id="PS50082">
    <property type="entry name" value="WD_REPEATS_2"/>
    <property type="match status" value="1"/>
</dbReference>
<evidence type="ECO:0000256" key="4">
    <source>
        <dbReference type="PROSITE-ProRule" id="PRU00221"/>
    </source>
</evidence>
<evidence type="ECO:0000313" key="6">
    <source>
        <dbReference type="EMBL" id="CUG86274.1"/>
    </source>
</evidence>
<evidence type="ECO:0000313" key="7">
    <source>
        <dbReference type="Proteomes" id="UP000051952"/>
    </source>
</evidence>
<dbReference type="GO" id="GO:1905786">
    <property type="term" value="P:positive regulation of anaphase-promoting complex-dependent catabolic process"/>
    <property type="evidence" value="ECO:0007669"/>
    <property type="project" value="TreeGrafter"/>
</dbReference>
<feature type="compositionally biased region" description="Polar residues" evidence="5">
    <location>
        <begin position="157"/>
        <end position="176"/>
    </location>
</feature>
<accession>A0A0S4J9Y3</accession>
<evidence type="ECO:0000256" key="3">
    <source>
        <dbReference type="ARBA" id="ARBA00022980"/>
    </source>
</evidence>
<dbReference type="Proteomes" id="UP000051952">
    <property type="component" value="Unassembled WGS sequence"/>
</dbReference>
<feature type="compositionally biased region" description="Low complexity" evidence="5">
    <location>
        <begin position="177"/>
        <end position="188"/>
    </location>
</feature>
<dbReference type="PROSITE" id="PS50294">
    <property type="entry name" value="WD_REPEATS_REGION"/>
    <property type="match status" value="1"/>
</dbReference>
<keyword evidence="3" id="KW-0689">Ribosomal protein</keyword>
<dbReference type="InterPro" id="IPR033010">
    <property type="entry name" value="Cdc20/Fizzy"/>
</dbReference>
<feature type="region of interest" description="Disordered" evidence="5">
    <location>
        <begin position="148"/>
        <end position="220"/>
    </location>
</feature>
<keyword evidence="7" id="KW-1185">Reference proteome</keyword>
<dbReference type="Pfam" id="PF00400">
    <property type="entry name" value="WD40"/>
    <property type="match status" value="1"/>
</dbReference>
<keyword evidence="3" id="KW-0687">Ribonucleoprotein</keyword>
<dbReference type="PANTHER" id="PTHR19918:SF64">
    <property type="entry name" value="GUANINE NUCLEOTIDE-BINDING PROTEIN SUBUNIT BETA-LIKE PROTEIN"/>
    <property type="match status" value="1"/>
</dbReference>
<dbReference type="GO" id="GO:0010997">
    <property type="term" value="F:anaphase-promoting complex binding"/>
    <property type="evidence" value="ECO:0007669"/>
    <property type="project" value="InterPro"/>
</dbReference>
<dbReference type="EMBL" id="CYKH01001273">
    <property type="protein sequence ID" value="CUG86274.1"/>
    <property type="molecule type" value="Genomic_DNA"/>
</dbReference>
<name>A0A0S4J9Y3_BODSA</name>
<feature type="compositionally biased region" description="Low complexity" evidence="5">
    <location>
        <begin position="480"/>
        <end position="491"/>
    </location>
</feature>
<feature type="repeat" description="WD" evidence="4">
    <location>
        <begin position="681"/>
        <end position="715"/>
    </location>
</feature>
<dbReference type="GO" id="GO:0005840">
    <property type="term" value="C:ribosome"/>
    <property type="evidence" value="ECO:0007669"/>
    <property type="project" value="UniProtKB-KW"/>
</dbReference>
<protein>
    <submittedName>
        <fullName evidence="6">Uncharacterized protein</fullName>
    </submittedName>
</protein>
<dbReference type="PANTHER" id="PTHR19918">
    <property type="entry name" value="CELL DIVISION CYCLE 20 CDC20 FIZZY -RELATED"/>
    <property type="match status" value="1"/>
</dbReference>
<dbReference type="InterPro" id="IPR015943">
    <property type="entry name" value="WD40/YVTN_repeat-like_dom_sf"/>
</dbReference>
<dbReference type="GO" id="GO:1990757">
    <property type="term" value="F:ubiquitin ligase activator activity"/>
    <property type="evidence" value="ECO:0007669"/>
    <property type="project" value="TreeGrafter"/>
</dbReference>
<dbReference type="SMART" id="SM00320">
    <property type="entry name" value="WD40"/>
    <property type="match status" value="2"/>
</dbReference>
<proteinExistence type="predicted"/>
<organism evidence="6 7">
    <name type="scientific">Bodo saltans</name>
    <name type="common">Flagellated protozoan</name>
    <dbReference type="NCBI Taxonomy" id="75058"/>
    <lineage>
        <taxon>Eukaryota</taxon>
        <taxon>Discoba</taxon>
        <taxon>Euglenozoa</taxon>
        <taxon>Kinetoplastea</taxon>
        <taxon>Metakinetoplastina</taxon>
        <taxon>Eubodonida</taxon>
        <taxon>Bodonidae</taxon>
        <taxon>Bodo</taxon>
    </lineage>
</organism>
<feature type="region of interest" description="Disordered" evidence="5">
    <location>
        <begin position="456"/>
        <end position="519"/>
    </location>
</feature>
<keyword evidence="1 4" id="KW-0853">WD repeat</keyword>
<evidence type="ECO:0000256" key="2">
    <source>
        <dbReference type="ARBA" id="ARBA00022737"/>
    </source>
</evidence>
<dbReference type="InterPro" id="IPR001680">
    <property type="entry name" value="WD40_rpt"/>
</dbReference>
<dbReference type="PROSITE" id="PS00678">
    <property type="entry name" value="WD_REPEATS_1"/>
    <property type="match status" value="1"/>
</dbReference>
<evidence type="ECO:0000256" key="5">
    <source>
        <dbReference type="SAM" id="MobiDB-lite"/>
    </source>
</evidence>
<dbReference type="Gene3D" id="2.130.10.10">
    <property type="entry name" value="YVTN repeat-like/Quinoprotein amine dehydrogenase"/>
    <property type="match status" value="2"/>
</dbReference>